<dbReference type="InterPro" id="IPR047757">
    <property type="entry name" value="AfsA-like"/>
</dbReference>
<sequence length="329" mass="35200">MPSLASAPYEPSRNIVLTPRPAAPIPELTTTVPRQYVHRASVSEVLLTGWEAVADSAAGGAESFVVRAQWPRGHSLFSQVAGYQDPMLLIESVRQIGSLLSHAEFGAPFGHQFLMWDMSFATTEEMLVAGPAPTEVELHTVCSDVVRRGRSLSSMRYDVTAVVDGVALATGRAGFSCTSPAVHRRLRGDRPTSTGYVPGRPIDPARVGRNGAGHVVLADDGTGAGAHRWELRVDTTHPIFFDHPVDHVPGMVLLEAARQAAHASTGLPDALVVALDSVFTRYVELDTPCLIEATPGLPDASGNVRVTVQGTQEGRAVYSAELVLRPRDC</sequence>
<dbReference type="AlphaFoldDB" id="A0AAU1LSR4"/>
<name>A0AAU1LSR4_9ACTN</name>
<reference evidence="2" key="1">
    <citation type="submission" date="2022-10" db="EMBL/GenBank/DDBJ databases">
        <title>The complete genomes of actinobacterial strains from the NBC collection.</title>
        <authorList>
            <person name="Joergensen T.S."/>
            <person name="Alvarez Arevalo M."/>
            <person name="Sterndorff E.B."/>
            <person name="Faurdal D."/>
            <person name="Vuksanovic O."/>
            <person name="Mourched A.-S."/>
            <person name="Charusanti P."/>
            <person name="Shaw S."/>
            <person name="Blin K."/>
            <person name="Weber T."/>
        </authorList>
    </citation>
    <scope>NUCLEOTIDE SEQUENCE</scope>
    <source>
        <strain evidence="2">NBC_00148</strain>
    </source>
</reference>
<dbReference type="Pfam" id="PF03756">
    <property type="entry name" value="AfsA"/>
    <property type="match status" value="2"/>
</dbReference>
<feature type="domain" description="A-factor biosynthesis hotdog" evidence="1">
    <location>
        <begin position="36"/>
        <end position="176"/>
    </location>
</feature>
<organism evidence="2">
    <name type="scientific">Streptomyces sp. NBC_00148</name>
    <dbReference type="NCBI Taxonomy" id="2903626"/>
    <lineage>
        <taxon>Bacteria</taxon>
        <taxon>Bacillati</taxon>
        <taxon>Actinomycetota</taxon>
        <taxon>Actinomycetes</taxon>
        <taxon>Kitasatosporales</taxon>
        <taxon>Streptomycetaceae</taxon>
        <taxon>Streptomyces</taxon>
    </lineage>
</organism>
<accession>A0AAU1LSR4</accession>
<feature type="domain" description="A-factor biosynthesis hotdog" evidence="1">
    <location>
        <begin position="207"/>
        <end position="322"/>
    </location>
</feature>
<evidence type="ECO:0000259" key="1">
    <source>
        <dbReference type="Pfam" id="PF03756"/>
    </source>
</evidence>
<gene>
    <name evidence="2" type="ORF">OG222_14625</name>
</gene>
<evidence type="ECO:0000313" key="2">
    <source>
        <dbReference type="EMBL" id="WTQ74259.1"/>
    </source>
</evidence>
<dbReference type="Gene3D" id="3.10.129.10">
    <property type="entry name" value="Hotdog Thioesterase"/>
    <property type="match status" value="1"/>
</dbReference>
<dbReference type="EMBL" id="CP108169">
    <property type="protein sequence ID" value="WTQ74259.1"/>
    <property type="molecule type" value="Genomic_DNA"/>
</dbReference>
<dbReference type="GO" id="GO:0016740">
    <property type="term" value="F:transferase activity"/>
    <property type="evidence" value="ECO:0007669"/>
    <property type="project" value="InterPro"/>
</dbReference>
<protein>
    <submittedName>
        <fullName evidence="2">Gamma-butyrolactone biosynthesis enzyme</fullName>
    </submittedName>
</protein>
<proteinExistence type="predicted"/>
<dbReference type="InterPro" id="IPR005509">
    <property type="entry name" value="AfsA_hotdog_dom"/>
</dbReference>
<dbReference type="NCBIfam" id="NF041195">
    <property type="entry name" value="ScbA_BarX_GamBu"/>
    <property type="match status" value="1"/>
</dbReference>